<evidence type="ECO:0000256" key="6">
    <source>
        <dbReference type="ARBA" id="ARBA00023004"/>
    </source>
</evidence>
<dbReference type="InterPro" id="IPR036909">
    <property type="entry name" value="Cyt_c-like_dom_sf"/>
</dbReference>
<dbReference type="Pfam" id="PF00034">
    <property type="entry name" value="Cytochrom_C"/>
    <property type="match status" value="1"/>
</dbReference>
<evidence type="ECO:0000256" key="1">
    <source>
        <dbReference type="ARBA" id="ARBA00021020"/>
    </source>
</evidence>
<keyword evidence="13" id="KW-1185">Reference proteome</keyword>
<dbReference type="EMBL" id="JBHRTL010000004">
    <property type="protein sequence ID" value="MFC3154323.1"/>
    <property type="molecule type" value="Genomic_DNA"/>
</dbReference>
<dbReference type="InterPro" id="IPR029010">
    <property type="entry name" value="ThuA-like"/>
</dbReference>
<dbReference type="PROSITE" id="PS51007">
    <property type="entry name" value="CYTC"/>
    <property type="match status" value="1"/>
</dbReference>
<evidence type="ECO:0000313" key="12">
    <source>
        <dbReference type="EMBL" id="MFC3154323.1"/>
    </source>
</evidence>
<dbReference type="Gene3D" id="2.120.10.30">
    <property type="entry name" value="TolB, C-terminal domain"/>
    <property type="match status" value="1"/>
</dbReference>
<dbReference type="InterPro" id="IPR009056">
    <property type="entry name" value="Cyt_c-like_dom"/>
</dbReference>
<gene>
    <name evidence="12" type="ORF">ACFOEB_03840</name>
</gene>
<dbReference type="Gene3D" id="3.40.50.880">
    <property type="match status" value="1"/>
</dbReference>
<keyword evidence="5" id="KW-0249">Electron transport</keyword>
<evidence type="ECO:0000256" key="9">
    <source>
        <dbReference type="SAM" id="MobiDB-lite"/>
    </source>
</evidence>
<reference evidence="13" key="1">
    <citation type="journal article" date="2019" name="Int. J. Syst. Evol. Microbiol.">
        <title>The Global Catalogue of Microorganisms (GCM) 10K type strain sequencing project: providing services to taxonomists for standard genome sequencing and annotation.</title>
        <authorList>
            <consortium name="The Broad Institute Genomics Platform"/>
            <consortium name="The Broad Institute Genome Sequencing Center for Infectious Disease"/>
            <person name="Wu L."/>
            <person name="Ma J."/>
        </authorList>
    </citation>
    <scope>NUCLEOTIDE SEQUENCE [LARGE SCALE GENOMIC DNA]</scope>
    <source>
        <strain evidence="13">KCTC 52141</strain>
    </source>
</reference>
<dbReference type="InterPro" id="IPR011042">
    <property type="entry name" value="6-blade_b-propeller_TolB-like"/>
</dbReference>
<dbReference type="InterPro" id="IPR011041">
    <property type="entry name" value="Quinoprot_gluc/sorb_DH_b-prop"/>
</dbReference>
<accession>A0ABV7HKC7</accession>
<evidence type="ECO:0000259" key="11">
    <source>
        <dbReference type="PROSITE" id="PS51007"/>
    </source>
</evidence>
<organism evidence="12 13">
    <name type="scientific">Gilvimarinus japonicus</name>
    <dbReference type="NCBI Taxonomy" id="1796469"/>
    <lineage>
        <taxon>Bacteria</taxon>
        <taxon>Pseudomonadati</taxon>
        <taxon>Pseudomonadota</taxon>
        <taxon>Gammaproteobacteria</taxon>
        <taxon>Cellvibrionales</taxon>
        <taxon>Cellvibrionaceae</taxon>
        <taxon>Gilvimarinus</taxon>
    </lineage>
</organism>
<feature type="signal peptide" evidence="10">
    <location>
        <begin position="1"/>
        <end position="30"/>
    </location>
</feature>
<proteinExistence type="predicted"/>
<feature type="region of interest" description="Disordered" evidence="9">
    <location>
        <begin position="428"/>
        <end position="456"/>
    </location>
</feature>
<evidence type="ECO:0000256" key="3">
    <source>
        <dbReference type="ARBA" id="ARBA00022617"/>
    </source>
</evidence>
<dbReference type="PRINTS" id="PR00606">
    <property type="entry name" value="CYTCHROMECID"/>
</dbReference>
<dbReference type="InterPro" id="IPR002324">
    <property type="entry name" value="Cyt_c_ID"/>
</dbReference>
<evidence type="ECO:0000256" key="7">
    <source>
        <dbReference type="ARBA" id="ARBA00031244"/>
    </source>
</evidence>
<dbReference type="PANTHER" id="PTHR40469:SF2">
    <property type="entry name" value="GALACTOSE-BINDING DOMAIN-LIKE SUPERFAMILY PROTEIN"/>
    <property type="match status" value="1"/>
</dbReference>
<keyword evidence="2" id="KW-0813">Transport</keyword>
<dbReference type="SUPFAM" id="SSF50952">
    <property type="entry name" value="Soluble quinoprotein glucose dehydrogenase"/>
    <property type="match status" value="1"/>
</dbReference>
<keyword evidence="3 8" id="KW-0349">Heme</keyword>
<comment type="caution">
    <text evidence="12">The sequence shown here is derived from an EMBL/GenBank/DDBJ whole genome shotgun (WGS) entry which is preliminary data.</text>
</comment>
<evidence type="ECO:0000256" key="8">
    <source>
        <dbReference type="PROSITE-ProRule" id="PRU00433"/>
    </source>
</evidence>
<protein>
    <recommendedName>
        <fullName evidence="1">Cytochrome c-551</fullName>
    </recommendedName>
    <alternativeName>
        <fullName evidence="7">Cytochrome c551</fullName>
    </alternativeName>
</protein>
<evidence type="ECO:0000256" key="10">
    <source>
        <dbReference type="SAM" id="SignalP"/>
    </source>
</evidence>
<dbReference type="Gene3D" id="1.10.760.10">
    <property type="entry name" value="Cytochrome c-like domain"/>
    <property type="match status" value="1"/>
</dbReference>
<dbReference type="InterPro" id="IPR012938">
    <property type="entry name" value="Glc/Sorbosone_DH"/>
</dbReference>
<dbReference type="SUPFAM" id="SSF46626">
    <property type="entry name" value="Cytochrome c"/>
    <property type="match status" value="1"/>
</dbReference>
<feature type="domain" description="Cytochrome c" evidence="11">
    <location>
        <begin position="738"/>
        <end position="823"/>
    </location>
</feature>
<sequence>MNIPRILMALLLTVSAVFVISCSESEVAVAAQPAETHSPDQLQSVLIFSKTAGWVHDSIPEGVAAVTRLVEQKGLTAVATDDATIFTDEKLQDMAAVVFVNTTGDILNNQQQLAMERYIQAGGGFVGIHAASDTERDGGWHWYQRLVGAEFKSHPGDPSNVQNAKVKVVASDHVSTQGLPREFTIADEWYDFTKLSDLRHDLLVVDERTYQGGTHGAYHPIAWYHDFDGGRSFYTGLGHTKQTFKNNWFVEHLSGGLEYALAERAPLDYSAAKPDPRRFSRNTLIEGLNEPVSFDVTADFSGAMIAERQGKLFWIDVASKKTHTMAEFDVFAPAKKIEFGLIAIAFDPNFSSNQLIYAMYNLADDSGEHELLQRVAQFTVNDKTVDMASEKVLLDIPNDNTCCHTGGNLEFDRNGNLFIALGDNSNPFESNDSGPMNNKPDGTYHDALRSSGNSQDLRGKILRIHPDQNGGYSIPKGNLFASAERGRPEIYVMGTRNPYTIAVDDSTGDLYYGDIGPDAKEDSEEFGPRGYDEINKVTEPGFFGWPTMVANNKPYRMYDYQAGETGKFFDPLGAKNFSPRNTGLKVLPPAQPALIWYPYAGSERFPELGQGGRNALVAGVYPQSTDTELAYPAYYQNKLFIGDFMRSWIKVVTLDDYDNVVKIDSFAPSVKFAGPLDMKLTKDGRLWVLEYGTQWWAGGNEAKLSYIEYDPDAVLAAPVADDSAGKLAAGGLGHEAQLEIAQGKDLTQTTSCVACHKENAASVGPSFLQIKQKYGTLEDPKAYIVNTIAQGSRGKWGEHVMPAHSFLDESTRGKIASYILSVTAEPNE</sequence>
<keyword evidence="4 8" id="KW-0479">Metal-binding</keyword>
<dbReference type="RefSeq" id="WP_382414518.1">
    <property type="nucleotide sequence ID" value="NZ_AP031500.1"/>
</dbReference>
<dbReference type="PROSITE" id="PS51257">
    <property type="entry name" value="PROKAR_LIPOPROTEIN"/>
    <property type="match status" value="1"/>
</dbReference>
<keyword evidence="6 8" id="KW-0408">Iron</keyword>
<evidence type="ECO:0000313" key="13">
    <source>
        <dbReference type="Proteomes" id="UP001595548"/>
    </source>
</evidence>
<evidence type="ECO:0000256" key="2">
    <source>
        <dbReference type="ARBA" id="ARBA00022448"/>
    </source>
</evidence>
<evidence type="ECO:0000256" key="5">
    <source>
        <dbReference type="ARBA" id="ARBA00022982"/>
    </source>
</evidence>
<feature type="chain" id="PRO_5046279829" description="Cytochrome c-551" evidence="10">
    <location>
        <begin position="31"/>
        <end position="828"/>
    </location>
</feature>
<dbReference type="Pfam" id="PF06283">
    <property type="entry name" value="ThuA"/>
    <property type="match status" value="1"/>
</dbReference>
<dbReference type="Pfam" id="PF07995">
    <property type="entry name" value="GSDH"/>
    <property type="match status" value="1"/>
</dbReference>
<dbReference type="Proteomes" id="UP001595548">
    <property type="component" value="Unassembled WGS sequence"/>
</dbReference>
<dbReference type="SUPFAM" id="SSF52317">
    <property type="entry name" value="Class I glutamine amidotransferase-like"/>
    <property type="match status" value="1"/>
</dbReference>
<name>A0ABV7HKC7_9GAMM</name>
<keyword evidence="10" id="KW-0732">Signal</keyword>
<evidence type="ECO:0000256" key="4">
    <source>
        <dbReference type="ARBA" id="ARBA00022723"/>
    </source>
</evidence>
<dbReference type="PANTHER" id="PTHR40469">
    <property type="entry name" value="SECRETED GLYCOSYL HYDROLASE"/>
    <property type="match status" value="1"/>
</dbReference>
<dbReference type="InterPro" id="IPR029062">
    <property type="entry name" value="Class_I_gatase-like"/>
</dbReference>